<keyword evidence="1" id="KW-0808">Transferase</keyword>
<dbReference type="Proteomes" id="UP000765509">
    <property type="component" value="Unassembled WGS sequence"/>
</dbReference>
<comment type="caution">
    <text evidence="9">The sequence shown here is derived from an EMBL/GenBank/DDBJ whole genome shotgun (WGS) entry which is preliminary data.</text>
</comment>
<dbReference type="Pfam" id="PF17917">
    <property type="entry name" value="RT_RNaseH"/>
    <property type="match status" value="1"/>
</dbReference>
<dbReference type="AlphaFoldDB" id="A0A9Q3BT98"/>
<evidence type="ECO:0000256" key="4">
    <source>
        <dbReference type="ARBA" id="ARBA00022759"/>
    </source>
</evidence>
<dbReference type="InterPro" id="IPR041373">
    <property type="entry name" value="RT_RNaseH"/>
</dbReference>
<feature type="domain" description="Reverse transcriptase RNase H-like" evidence="7">
    <location>
        <begin position="2"/>
        <end position="91"/>
    </location>
</feature>
<evidence type="ECO:0000256" key="1">
    <source>
        <dbReference type="ARBA" id="ARBA00022679"/>
    </source>
</evidence>
<sequence length="240" mass="27620">MTAILSKPNENNHLRPVCYFSRNFSPTEASWQVHNQEIGTIIEAFKEWKAWLIGAKLPIRVFSDHANIRYFMTSVTLSSRQTRWASFLSEFHFIIAHTPADPQSFQPDYSHQKIESTPPQPLLMYRDSYNPLALSPICLAPITEVSKNIFSSYPFFITLSVVQIERLHHLCQHFDPDNKSVLHDNYGFLWHCGRLCVPPNGRCLLFEVFHSDPMAGHQGLARTLSTLLQTFSWPGICEEL</sequence>
<keyword evidence="2" id="KW-0548">Nucleotidyltransferase</keyword>
<dbReference type="GO" id="GO:0004519">
    <property type="term" value="F:endonuclease activity"/>
    <property type="evidence" value="ECO:0007669"/>
    <property type="project" value="UniProtKB-KW"/>
</dbReference>
<dbReference type="OrthoDB" id="2273864at2759"/>
<reference evidence="9" key="1">
    <citation type="submission" date="2021-03" db="EMBL/GenBank/DDBJ databases">
        <title>Draft genome sequence of rust myrtle Austropuccinia psidii MF-1, a brazilian biotype.</title>
        <authorList>
            <person name="Quecine M.C."/>
            <person name="Pachon D.M.R."/>
            <person name="Bonatelli M.L."/>
            <person name="Correr F.H."/>
            <person name="Franceschini L.M."/>
            <person name="Leite T.F."/>
            <person name="Margarido G.R.A."/>
            <person name="Almeida C.A."/>
            <person name="Ferrarezi J.A."/>
            <person name="Labate C.A."/>
        </authorList>
    </citation>
    <scope>NUCLEOTIDE SEQUENCE</scope>
    <source>
        <strain evidence="9">MF-1</strain>
    </source>
</reference>
<keyword evidence="10" id="KW-1185">Reference proteome</keyword>
<name>A0A9Q3BT98_9BASI</name>
<dbReference type="CDD" id="cd09274">
    <property type="entry name" value="RNase_HI_RT_Ty3"/>
    <property type="match status" value="1"/>
</dbReference>
<dbReference type="EMBL" id="AVOT02002640">
    <property type="protein sequence ID" value="MBW0471037.1"/>
    <property type="molecule type" value="Genomic_DNA"/>
</dbReference>
<dbReference type="InterPro" id="IPR041588">
    <property type="entry name" value="Integrase_H2C2"/>
</dbReference>
<organism evidence="9 10">
    <name type="scientific">Austropuccinia psidii MF-1</name>
    <dbReference type="NCBI Taxonomy" id="1389203"/>
    <lineage>
        <taxon>Eukaryota</taxon>
        <taxon>Fungi</taxon>
        <taxon>Dikarya</taxon>
        <taxon>Basidiomycota</taxon>
        <taxon>Pucciniomycotina</taxon>
        <taxon>Pucciniomycetes</taxon>
        <taxon>Pucciniales</taxon>
        <taxon>Sphaerophragmiaceae</taxon>
        <taxon>Austropuccinia</taxon>
    </lineage>
</organism>
<evidence type="ECO:0000313" key="9">
    <source>
        <dbReference type="EMBL" id="MBW0471037.1"/>
    </source>
</evidence>
<gene>
    <name evidence="9" type="ORF">O181_010752</name>
</gene>
<dbReference type="Gene3D" id="1.10.340.70">
    <property type="match status" value="1"/>
</dbReference>
<evidence type="ECO:0000256" key="2">
    <source>
        <dbReference type="ARBA" id="ARBA00022695"/>
    </source>
</evidence>
<proteinExistence type="predicted"/>
<dbReference type="InterPro" id="IPR043502">
    <property type="entry name" value="DNA/RNA_pol_sf"/>
</dbReference>
<keyword evidence="4" id="KW-0255">Endonuclease</keyword>
<dbReference type="SUPFAM" id="SSF56672">
    <property type="entry name" value="DNA/RNA polymerases"/>
    <property type="match status" value="1"/>
</dbReference>
<evidence type="ECO:0008006" key="11">
    <source>
        <dbReference type="Google" id="ProtNLM"/>
    </source>
</evidence>
<dbReference type="PANTHER" id="PTHR34072:SF45">
    <property type="entry name" value="REVERSE TRANSCRIPTASE DOMAIN-CONTAINING PROTEIN-RELATED"/>
    <property type="match status" value="1"/>
</dbReference>
<evidence type="ECO:0000256" key="6">
    <source>
        <dbReference type="ARBA" id="ARBA00022918"/>
    </source>
</evidence>
<protein>
    <recommendedName>
        <fullName evidence="11">Reverse transcriptase RNase H-like domain-containing protein</fullName>
    </recommendedName>
</protein>
<feature type="domain" description="Integrase zinc-binding" evidence="8">
    <location>
        <begin position="197"/>
        <end position="238"/>
    </location>
</feature>
<evidence type="ECO:0000259" key="7">
    <source>
        <dbReference type="Pfam" id="PF17917"/>
    </source>
</evidence>
<keyword evidence="3" id="KW-0540">Nuclease</keyword>
<evidence type="ECO:0000313" key="10">
    <source>
        <dbReference type="Proteomes" id="UP000765509"/>
    </source>
</evidence>
<dbReference type="GO" id="GO:0016787">
    <property type="term" value="F:hydrolase activity"/>
    <property type="evidence" value="ECO:0007669"/>
    <property type="project" value="UniProtKB-KW"/>
</dbReference>
<dbReference type="Pfam" id="PF17921">
    <property type="entry name" value="Integrase_H2C2"/>
    <property type="match status" value="1"/>
</dbReference>
<keyword evidence="5" id="KW-0378">Hydrolase</keyword>
<keyword evidence="6" id="KW-0695">RNA-directed DNA polymerase</keyword>
<dbReference type="PANTHER" id="PTHR34072">
    <property type="entry name" value="ENZYMATIC POLYPROTEIN-RELATED"/>
    <property type="match status" value="1"/>
</dbReference>
<dbReference type="GO" id="GO:0003964">
    <property type="term" value="F:RNA-directed DNA polymerase activity"/>
    <property type="evidence" value="ECO:0007669"/>
    <property type="project" value="UniProtKB-KW"/>
</dbReference>
<evidence type="ECO:0000256" key="3">
    <source>
        <dbReference type="ARBA" id="ARBA00022722"/>
    </source>
</evidence>
<evidence type="ECO:0000256" key="5">
    <source>
        <dbReference type="ARBA" id="ARBA00022801"/>
    </source>
</evidence>
<evidence type="ECO:0000259" key="8">
    <source>
        <dbReference type="Pfam" id="PF17921"/>
    </source>
</evidence>
<accession>A0A9Q3BT98</accession>